<comment type="caution">
    <text evidence="1">The sequence shown here is derived from an EMBL/GenBank/DDBJ whole genome shotgun (WGS) entry which is preliminary data.</text>
</comment>
<keyword evidence="2" id="KW-1185">Reference proteome</keyword>
<organism evidence="1 2">
    <name type="scientific">Gossypium stocksii</name>
    <dbReference type="NCBI Taxonomy" id="47602"/>
    <lineage>
        <taxon>Eukaryota</taxon>
        <taxon>Viridiplantae</taxon>
        <taxon>Streptophyta</taxon>
        <taxon>Embryophyta</taxon>
        <taxon>Tracheophyta</taxon>
        <taxon>Spermatophyta</taxon>
        <taxon>Magnoliopsida</taxon>
        <taxon>eudicotyledons</taxon>
        <taxon>Gunneridae</taxon>
        <taxon>Pentapetalae</taxon>
        <taxon>rosids</taxon>
        <taxon>malvids</taxon>
        <taxon>Malvales</taxon>
        <taxon>Malvaceae</taxon>
        <taxon>Malvoideae</taxon>
        <taxon>Gossypium</taxon>
    </lineage>
</organism>
<dbReference type="AlphaFoldDB" id="A0A9D3ZNS8"/>
<protein>
    <submittedName>
        <fullName evidence="1">Uncharacterized protein</fullName>
    </submittedName>
</protein>
<evidence type="ECO:0000313" key="2">
    <source>
        <dbReference type="Proteomes" id="UP000828251"/>
    </source>
</evidence>
<name>A0A9D3ZNS8_9ROSI</name>
<accession>A0A9D3ZNS8</accession>
<proteinExistence type="predicted"/>
<sequence>MSAIWITRSSQSYASKELNNVEVEGAIPKLKIERKKDSIGGSEGQREIETRAVRHIGQPTNPFPDEEICNTERLKGQRQTKPSTSGCNASHLPYFPWKLPPYLHYMPISLYIWKLYR</sequence>
<dbReference type="EMBL" id="JAIQCV010000010">
    <property type="protein sequence ID" value="KAH1055836.1"/>
    <property type="molecule type" value="Genomic_DNA"/>
</dbReference>
<reference evidence="1 2" key="1">
    <citation type="journal article" date="2021" name="Plant Biotechnol. J.">
        <title>Multi-omics assisted identification of the key and species-specific regulatory components of drought-tolerant mechanisms in Gossypium stocksii.</title>
        <authorList>
            <person name="Yu D."/>
            <person name="Ke L."/>
            <person name="Zhang D."/>
            <person name="Wu Y."/>
            <person name="Sun Y."/>
            <person name="Mei J."/>
            <person name="Sun J."/>
            <person name="Sun Y."/>
        </authorList>
    </citation>
    <scope>NUCLEOTIDE SEQUENCE [LARGE SCALE GENOMIC DNA]</scope>
    <source>
        <strain evidence="2">cv. E1</strain>
        <tissue evidence="1">Leaf</tissue>
    </source>
</reference>
<evidence type="ECO:0000313" key="1">
    <source>
        <dbReference type="EMBL" id="KAH1055836.1"/>
    </source>
</evidence>
<dbReference type="Proteomes" id="UP000828251">
    <property type="component" value="Unassembled WGS sequence"/>
</dbReference>
<gene>
    <name evidence="1" type="ORF">J1N35_033901</name>
</gene>